<dbReference type="AlphaFoldDB" id="A0A5B0S1L7"/>
<dbReference type="EMBL" id="VDEP01000102">
    <property type="protein sequence ID" value="KAA1132156.1"/>
    <property type="molecule type" value="Genomic_DNA"/>
</dbReference>
<proteinExistence type="predicted"/>
<evidence type="ECO:0000256" key="1">
    <source>
        <dbReference type="SAM" id="MobiDB-lite"/>
    </source>
</evidence>
<gene>
    <name evidence="2" type="ORF">PGTUg99_037521</name>
</gene>
<feature type="compositionally biased region" description="Polar residues" evidence="1">
    <location>
        <begin position="60"/>
        <end position="69"/>
    </location>
</feature>
<feature type="compositionally biased region" description="Pro residues" evidence="1">
    <location>
        <begin position="43"/>
        <end position="57"/>
    </location>
</feature>
<reference evidence="2 3" key="1">
    <citation type="submission" date="2019-05" db="EMBL/GenBank/DDBJ databases">
        <title>Emergence of the Ug99 lineage of the wheat stem rust pathogen through somatic hybridization.</title>
        <authorList>
            <person name="Li F."/>
            <person name="Upadhyaya N.M."/>
            <person name="Sperschneider J."/>
            <person name="Matny O."/>
            <person name="Nguyen-Phuc H."/>
            <person name="Mago R."/>
            <person name="Raley C."/>
            <person name="Miller M.E."/>
            <person name="Silverstein K.A.T."/>
            <person name="Henningsen E."/>
            <person name="Hirsch C.D."/>
            <person name="Visser B."/>
            <person name="Pretorius Z.A."/>
            <person name="Steffenson B.J."/>
            <person name="Schwessinger B."/>
            <person name="Dodds P.N."/>
            <person name="Figueroa M."/>
        </authorList>
    </citation>
    <scope>NUCLEOTIDE SEQUENCE [LARGE SCALE GENOMIC DNA]</scope>
    <source>
        <strain evidence="2 3">Ug99</strain>
    </source>
</reference>
<feature type="region of interest" description="Disordered" evidence="1">
    <location>
        <begin position="38"/>
        <end position="69"/>
    </location>
</feature>
<accession>A0A5B0S1L7</accession>
<organism evidence="2 3">
    <name type="scientific">Puccinia graminis f. sp. tritici</name>
    <dbReference type="NCBI Taxonomy" id="56615"/>
    <lineage>
        <taxon>Eukaryota</taxon>
        <taxon>Fungi</taxon>
        <taxon>Dikarya</taxon>
        <taxon>Basidiomycota</taxon>
        <taxon>Pucciniomycotina</taxon>
        <taxon>Pucciniomycetes</taxon>
        <taxon>Pucciniales</taxon>
        <taxon>Pucciniaceae</taxon>
        <taxon>Puccinia</taxon>
    </lineage>
</organism>
<comment type="caution">
    <text evidence="2">The sequence shown here is derived from an EMBL/GenBank/DDBJ whole genome shotgun (WGS) entry which is preliminary data.</text>
</comment>
<protein>
    <submittedName>
        <fullName evidence="2">Uncharacterized protein</fullName>
    </submittedName>
</protein>
<sequence length="69" mass="7733">MPAKKGKNDVLKEMQVFRAEEAARKEERLVARGVAKLMRKLPPRNPRPPDLVSPKPPILKSQSSQAAVF</sequence>
<name>A0A5B0S1L7_PUCGR</name>
<dbReference type="Proteomes" id="UP000325313">
    <property type="component" value="Unassembled WGS sequence"/>
</dbReference>
<evidence type="ECO:0000313" key="3">
    <source>
        <dbReference type="Proteomes" id="UP000325313"/>
    </source>
</evidence>
<evidence type="ECO:0000313" key="2">
    <source>
        <dbReference type="EMBL" id="KAA1132156.1"/>
    </source>
</evidence>